<protein>
    <recommendedName>
        <fullName evidence="4">ATP-binding protein</fullName>
    </recommendedName>
</protein>
<evidence type="ECO:0008006" key="4">
    <source>
        <dbReference type="Google" id="ProtNLM"/>
    </source>
</evidence>
<dbReference type="SUPFAM" id="SSF52540">
    <property type="entry name" value="P-loop containing nucleoside triphosphate hydrolases"/>
    <property type="match status" value="1"/>
</dbReference>
<sequence>MNEPVAPDHAVGPEGEGTPALAAAPQDAGAKTARATERGSSTYATGGGGVSFAHRVATVYLASILTEARRAEASELPVRRVSFQTGPDHPVDDLLIECGDHAAEMTLAVACRATPNFVQSDDETVKLVGSLLAEVEKFDSDSHQVAVATAGWSSQWEQLATVCDIARANADPESFQASMDVGGRWSKPVRERLGQFLKMVDRAVEDDTSPEEVLWLAWRLLGRLHVLAFAVQSPDEGDRTAVATSLAGVAAARVDGAVVRDRIEVEATRYDATGAVVDLKLLRRDLHRVLDSAETRSRRAWTVIAEHRKLAVAGVRTTIGDESSGGPVEIAFADRRKELAEALRAAGARASALLISGESGIGKSALTLSAIEELEAADPAGFEAVVVNFRSLPQSSLELRAVLGMSMEDVLAELSAPSRVLVVDAADAALERSAGLLSDLVLAAAAAGVGVAAVTSDQASSFVREQVELGFGRAISSFTMKPLEDEDISVVSDHFPLLRAVLRDMPANSLLRRPVVLDLLARTGLEPDSSLGEWECLQLVWSKVVRGDGRPGVGSAEAREQTLLAVAASTMQLPETRRPGAGIDAAAVDALRRDHLLAPASPYRDQPEFAHDEVRRYATAILLVRGQIPTELLGAAGVPRWALSAATLACKGLLKAPSAQPARVFVQLLSQFTPFAASHGPRWADVPVEAVLETPSAYECLKAAFADESVDLVLSDVVRVVQQRHKVNALVDPVISAPVVQILLDEKAPWDVSEESFELLADWLQALSLADVPAGNELRIRLRGRLLAYWDSFPPRDTSGDLLPSWMSERRRRRRKLDYHLTKAEFVETLALLGPDIDEAAIACLRAIADDAPAFLAPAADSPLSARALAQKNPEMLATLMEAYYIDDEHGWHRDEGVRGHQGRWTSFGPPFSQYYFGGFWQLFQTARLRTSVRVLNNVLNSGARARVETPSRLNSTGVFAEPVAEPGAKSVAGTDGADEEGEDRGAVLNLDGTARLYVGDSHVWSWYRGTSGGPHSAMSALQAMERLADGWLRQGVPPKKVVEVLLNGCENLAVPGMLFGLLVRHIENVGSELDPFLAEPVVWELEFGRRMSEYFGLRATTEGLVNLERRQWTPREVAAWLMTHGGQERAEVLKKVAEQLVENGDRLGISPELTKNWAASLDSDQYRITRHGDQYYIEVVSPPEIQVAQEMHAAYQELVQTTMRLQNRYWGSAKYEADYVPPSSKEIAADLAAARSLFESDGDQMPTRPMDAVAHVVRAAVERAAVGDIDALGGEGTFATEFVLGVALSFQAAKDQRHEGQYFDLGADRAVAQALPAFLTSAMTPPLEAAGGSTDDVAEAGFAMAGKASLETRLYLARGCDVVWAAPCHGDPCVHRTALNWLAESARIAEIGPRDQHAQRRPNVQIVGDVAERLQELAGDSIDIAVLDAAIRGLGAAASSDHCCTDDAATLLAALLDVERRAMVEQEEKGWTADDRGTHTLVAARALLEGFAKNGDGRPVLEHLDVLRADAGLMSNFLHGLAAVGAENERLAEAARNVWPLLLRHAIGYLSDDPSPYQDHHWGDWAAAALLPDPLPWTQGLYNEVIGAPIDWVRAEDLVGLIDDWSPAAHGQVKCVDGLIGILRKLSVEVQVTRGLRWVSDLCIQDGRVTVKQSWLSNNWLKEVRSTAEELGHLDEWQMLVDSLVVAGNEGLAPYSR</sequence>
<accession>A0ABN3TBW9</accession>
<feature type="region of interest" description="Disordered" evidence="1">
    <location>
        <begin position="957"/>
        <end position="983"/>
    </location>
</feature>
<dbReference type="InterPro" id="IPR027417">
    <property type="entry name" value="P-loop_NTPase"/>
</dbReference>
<feature type="compositionally biased region" description="Low complexity" evidence="1">
    <location>
        <begin position="20"/>
        <end position="30"/>
    </location>
</feature>
<gene>
    <name evidence="2" type="ORF">GCM10010412_093390</name>
</gene>
<keyword evidence="3" id="KW-1185">Reference proteome</keyword>
<evidence type="ECO:0000256" key="1">
    <source>
        <dbReference type="SAM" id="MobiDB-lite"/>
    </source>
</evidence>
<comment type="caution">
    <text evidence="2">The sequence shown here is derived from an EMBL/GenBank/DDBJ whole genome shotgun (WGS) entry which is preliminary data.</text>
</comment>
<reference evidence="2 3" key="1">
    <citation type="journal article" date="2019" name="Int. J. Syst. Evol. Microbiol.">
        <title>The Global Catalogue of Microorganisms (GCM) 10K type strain sequencing project: providing services to taxonomists for standard genome sequencing and annotation.</title>
        <authorList>
            <consortium name="The Broad Institute Genomics Platform"/>
            <consortium name="The Broad Institute Genome Sequencing Center for Infectious Disease"/>
            <person name="Wu L."/>
            <person name="Ma J."/>
        </authorList>
    </citation>
    <scope>NUCLEOTIDE SEQUENCE [LARGE SCALE GENOMIC DNA]</scope>
    <source>
        <strain evidence="2 3">JCM 6835</strain>
    </source>
</reference>
<organism evidence="2 3">
    <name type="scientific">Nonomuraea recticatena</name>
    <dbReference type="NCBI Taxonomy" id="46178"/>
    <lineage>
        <taxon>Bacteria</taxon>
        <taxon>Bacillati</taxon>
        <taxon>Actinomycetota</taxon>
        <taxon>Actinomycetes</taxon>
        <taxon>Streptosporangiales</taxon>
        <taxon>Streptosporangiaceae</taxon>
        <taxon>Nonomuraea</taxon>
    </lineage>
</organism>
<feature type="region of interest" description="Disordered" evidence="1">
    <location>
        <begin position="1"/>
        <end position="47"/>
    </location>
</feature>
<name>A0ABN3TBW9_9ACTN</name>
<dbReference type="EMBL" id="BAAATE010000049">
    <property type="protein sequence ID" value="GAA2698006.1"/>
    <property type="molecule type" value="Genomic_DNA"/>
</dbReference>
<dbReference type="RefSeq" id="WP_346156699.1">
    <property type="nucleotide sequence ID" value="NZ_BAAATE010000049.1"/>
</dbReference>
<dbReference type="Proteomes" id="UP001501666">
    <property type="component" value="Unassembled WGS sequence"/>
</dbReference>
<proteinExistence type="predicted"/>
<evidence type="ECO:0000313" key="3">
    <source>
        <dbReference type="Proteomes" id="UP001501666"/>
    </source>
</evidence>
<evidence type="ECO:0000313" key="2">
    <source>
        <dbReference type="EMBL" id="GAA2698006.1"/>
    </source>
</evidence>